<dbReference type="Proteomes" id="UP000013827">
    <property type="component" value="Unassembled WGS sequence"/>
</dbReference>
<proteinExistence type="predicted"/>
<dbReference type="Gene3D" id="3.40.50.150">
    <property type="entry name" value="Vaccinia Virus protein VP39"/>
    <property type="match status" value="1"/>
</dbReference>
<dbReference type="KEGG" id="ehx:EMIHUDRAFT_116824"/>
<evidence type="ECO:0000313" key="4">
    <source>
        <dbReference type="EnsemblProtists" id="EOD22368"/>
    </source>
</evidence>
<dbReference type="AlphaFoldDB" id="A0A0D3JFT3"/>
<dbReference type="RefSeq" id="XP_005774797.1">
    <property type="nucleotide sequence ID" value="XM_005774740.1"/>
</dbReference>
<dbReference type="HOGENOM" id="CLU_716540_0_0_1"/>
<feature type="chain" id="PRO_5044262382" description="Methyltransferase FkbM domain-containing protein" evidence="1">
    <location>
        <begin position="24"/>
        <end position="386"/>
    </location>
</feature>
<evidence type="ECO:0000259" key="2">
    <source>
        <dbReference type="Pfam" id="PF01755"/>
    </source>
</evidence>
<dbReference type="InterPro" id="IPR029063">
    <property type="entry name" value="SAM-dependent_MTases_sf"/>
</dbReference>
<dbReference type="PANTHER" id="PTHR34203">
    <property type="entry name" value="METHYLTRANSFERASE, FKBM FAMILY PROTEIN"/>
    <property type="match status" value="1"/>
</dbReference>
<dbReference type="InterPro" id="IPR052514">
    <property type="entry name" value="SAM-dependent_MTase"/>
</dbReference>
<evidence type="ECO:0008006" key="6">
    <source>
        <dbReference type="Google" id="ProtNLM"/>
    </source>
</evidence>
<reference evidence="5" key="1">
    <citation type="journal article" date="2013" name="Nature">
        <title>Pan genome of the phytoplankton Emiliania underpins its global distribution.</title>
        <authorList>
            <person name="Read B.A."/>
            <person name="Kegel J."/>
            <person name="Klute M.J."/>
            <person name="Kuo A."/>
            <person name="Lefebvre S.C."/>
            <person name="Maumus F."/>
            <person name="Mayer C."/>
            <person name="Miller J."/>
            <person name="Monier A."/>
            <person name="Salamov A."/>
            <person name="Young J."/>
            <person name="Aguilar M."/>
            <person name="Claverie J.M."/>
            <person name="Frickenhaus S."/>
            <person name="Gonzalez K."/>
            <person name="Herman E.K."/>
            <person name="Lin Y.C."/>
            <person name="Napier J."/>
            <person name="Ogata H."/>
            <person name="Sarno A.F."/>
            <person name="Shmutz J."/>
            <person name="Schroeder D."/>
            <person name="de Vargas C."/>
            <person name="Verret F."/>
            <person name="von Dassow P."/>
            <person name="Valentin K."/>
            <person name="Van de Peer Y."/>
            <person name="Wheeler G."/>
            <person name="Dacks J.B."/>
            <person name="Delwiche C.F."/>
            <person name="Dyhrman S.T."/>
            <person name="Glockner G."/>
            <person name="John U."/>
            <person name="Richards T."/>
            <person name="Worden A.Z."/>
            <person name="Zhang X."/>
            <person name="Grigoriev I.V."/>
            <person name="Allen A.E."/>
            <person name="Bidle K."/>
            <person name="Borodovsky M."/>
            <person name="Bowler C."/>
            <person name="Brownlee C."/>
            <person name="Cock J.M."/>
            <person name="Elias M."/>
            <person name="Gladyshev V.N."/>
            <person name="Groth M."/>
            <person name="Guda C."/>
            <person name="Hadaegh A."/>
            <person name="Iglesias-Rodriguez M.D."/>
            <person name="Jenkins J."/>
            <person name="Jones B.M."/>
            <person name="Lawson T."/>
            <person name="Leese F."/>
            <person name="Lindquist E."/>
            <person name="Lobanov A."/>
            <person name="Lomsadze A."/>
            <person name="Malik S.B."/>
            <person name="Marsh M.E."/>
            <person name="Mackinder L."/>
            <person name="Mock T."/>
            <person name="Mueller-Roeber B."/>
            <person name="Pagarete A."/>
            <person name="Parker M."/>
            <person name="Probert I."/>
            <person name="Quesneville H."/>
            <person name="Raines C."/>
            <person name="Rensing S.A."/>
            <person name="Riano-Pachon D.M."/>
            <person name="Richier S."/>
            <person name="Rokitta S."/>
            <person name="Shiraiwa Y."/>
            <person name="Soanes D.M."/>
            <person name="van der Giezen M."/>
            <person name="Wahlund T.M."/>
            <person name="Williams B."/>
            <person name="Wilson W."/>
            <person name="Wolfe G."/>
            <person name="Wurch L.L."/>
        </authorList>
    </citation>
    <scope>NUCLEOTIDE SEQUENCE</scope>
</reference>
<dbReference type="Pfam" id="PF05050">
    <property type="entry name" value="Methyltransf_21"/>
    <property type="match status" value="1"/>
</dbReference>
<dbReference type="PANTHER" id="PTHR34203:SF15">
    <property type="entry name" value="SLL1173 PROTEIN"/>
    <property type="match status" value="1"/>
</dbReference>
<dbReference type="NCBIfam" id="TIGR01444">
    <property type="entry name" value="fkbM_fam"/>
    <property type="match status" value="1"/>
</dbReference>
<dbReference type="GeneID" id="17267907"/>
<dbReference type="PaxDb" id="2903-EOD22368"/>
<feature type="domain" description="Glycosyl transferase family 25" evidence="2">
    <location>
        <begin position="1"/>
        <end position="120"/>
    </location>
</feature>
<accession>A0A0D3JFT3</accession>
<dbReference type="InterPro" id="IPR002654">
    <property type="entry name" value="Glyco_trans_25"/>
</dbReference>
<keyword evidence="5" id="KW-1185">Reference proteome</keyword>
<reference evidence="4" key="2">
    <citation type="submission" date="2024-10" db="UniProtKB">
        <authorList>
            <consortium name="EnsemblProtists"/>
        </authorList>
    </citation>
    <scope>IDENTIFICATION</scope>
</reference>
<keyword evidence="1" id="KW-0732">Signal</keyword>
<name>A0A0D3JFT3_EMIH1</name>
<dbReference type="SUPFAM" id="SSF53335">
    <property type="entry name" value="S-adenosyl-L-methionine-dependent methyltransferases"/>
    <property type="match status" value="1"/>
</dbReference>
<protein>
    <recommendedName>
        <fullName evidence="6">Methyltransferase FkbM domain-containing protein</fullName>
    </recommendedName>
</protein>
<organism evidence="4 5">
    <name type="scientific">Emiliania huxleyi (strain CCMP1516)</name>
    <dbReference type="NCBI Taxonomy" id="280463"/>
    <lineage>
        <taxon>Eukaryota</taxon>
        <taxon>Haptista</taxon>
        <taxon>Haptophyta</taxon>
        <taxon>Prymnesiophyceae</taxon>
        <taxon>Isochrysidales</taxon>
        <taxon>Noelaerhabdaceae</taxon>
        <taxon>Emiliania</taxon>
    </lineage>
</organism>
<evidence type="ECO:0000256" key="1">
    <source>
        <dbReference type="SAM" id="SignalP"/>
    </source>
</evidence>
<evidence type="ECO:0000313" key="5">
    <source>
        <dbReference type="Proteomes" id="UP000013827"/>
    </source>
</evidence>
<sequence>MSAGERGCSMSHLLLWAQISALADDQPPVLVLEDDVELADDAGHSCAALIHAVQAALAPERRQLLLYLGADVAAWGSPDVSRVPRCGSGGGQLLLREARYVWCASSYVIWPAAARVLLRHLPVSGPADVHLSRLIWLRSVSALVVVPNLAKQSVCRTGEFGHGPDWQRAQKAATLRHVLQLPEGSGVIDCGAHIGDYGVPLALALQRCGRRDLTVYCIEPAADKCQFIRRMAWANGVEDSVRVISVGLSSQDGRFVSHEDSTGGSGASQWRPAARGSLFRRLDTMCAEGVIGEVGFMWLDCEFMEKQALLGGIKLLRRCRPTIVLEFTIPRRVNSLGVVTHSRAGTVRELRAEFEELRLRVDDFYAARFHDDWLIRFAPLGLSGYL</sequence>
<dbReference type="Pfam" id="PF01755">
    <property type="entry name" value="Glyco_transf_25"/>
    <property type="match status" value="1"/>
</dbReference>
<feature type="signal peptide" evidence="1">
    <location>
        <begin position="1"/>
        <end position="23"/>
    </location>
</feature>
<dbReference type="EnsemblProtists" id="EOD22368">
    <property type="protein sequence ID" value="EOD22368"/>
    <property type="gene ID" value="EMIHUDRAFT_116824"/>
</dbReference>
<evidence type="ECO:0000259" key="3">
    <source>
        <dbReference type="Pfam" id="PF05050"/>
    </source>
</evidence>
<feature type="domain" description="Methyltransferase FkbM" evidence="3">
    <location>
        <begin position="189"/>
        <end position="328"/>
    </location>
</feature>
<dbReference type="InterPro" id="IPR006342">
    <property type="entry name" value="FkbM_mtfrase"/>
</dbReference>